<evidence type="ECO:0000256" key="7">
    <source>
        <dbReference type="SAM" id="MobiDB-lite"/>
    </source>
</evidence>
<feature type="region of interest" description="Disordered" evidence="7">
    <location>
        <begin position="1"/>
        <end position="37"/>
    </location>
</feature>
<evidence type="ECO:0000256" key="4">
    <source>
        <dbReference type="ARBA" id="ARBA00022989"/>
    </source>
</evidence>
<keyword evidence="4" id="KW-1133">Transmembrane helix</keyword>
<dbReference type="InterPro" id="IPR009539">
    <property type="entry name" value="VANGL"/>
</dbReference>
<organism evidence="8 9">
    <name type="scientific">Glossina pallidipes</name>
    <name type="common">Tsetse fly</name>
    <dbReference type="NCBI Taxonomy" id="7398"/>
    <lineage>
        <taxon>Eukaryota</taxon>
        <taxon>Metazoa</taxon>
        <taxon>Ecdysozoa</taxon>
        <taxon>Arthropoda</taxon>
        <taxon>Hexapoda</taxon>
        <taxon>Insecta</taxon>
        <taxon>Pterygota</taxon>
        <taxon>Neoptera</taxon>
        <taxon>Endopterygota</taxon>
        <taxon>Diptera</taxon>
        <taxon>Brachycera</taxon>
        <taxon>Muscomorpha</taxon>
        <taxon>Hippoboscoidea</taxon>
        <taxon>Glossinidae</taxon>
        <taxon>Glossina</taxon>
    </lineage>
</organism>
<keyword evidence="2" id="KW-1003">Cell membrane</keyword>
<evidence type="ECO:0000313" key="9">
    <source>
        <dbReference type="Proteomes" id="UP000092445"/>
    </source>
</evidence>
<evidence type="ECO:0000256" key="2">
    <source>
        <dbReference type="ARBA" id="ARBA00022475"/>
    </source>
</evidence>
<reference evidence="8" key="2">
    <citation type="submission" date="2020-05" db="UniProtKB">
        <authorList>
            <consortium name="EnsemblMetazoa"/>
        </authorList>
    </citation>
    <scope>IDENTIFICATION</scope>
    <source>
        <strain evidence="8">IAEA</strain>
    </source>
</reference>
<comment type="subcellular location">
    <subcellularLocation>
        <location evidence="1">Cell membrane</location>
        <topology evidence="1">Multi-pass membrane protein</topology>
    </subcellularLocation>
</comment>
<evidence type="ECO:0000256" key="6">
    <source>
        <dbReference type="ARBA" id="ARBA00025718"/>
    </source>
</evidence>
<evidence type="ECO:0000256" key="5">
    <source>
        <dbReference type="ARBA" id="ARBA00023136"/>
    </source>
</evidence>
<dbReference type="STRING" id="7398.A0A1A9ZB55"/>
<dbReference type="VEuPathDB" id="VectorBase:GPAI009254"/>
<proteinExistence type="inferred from homology"/>
<dbReference type="AlphaFoldDB" id="A0A1A9ZB55"/>
<name>A0A1A9ZB55_GLOPL</name>
<keyword evidence="9" id="KW-1185">Reference proteome</keyword>
<accession>A0A1A9ZB55</accession>
<keyword evidence="5" id="KW-0472">Membrane</keyword>
<keyword evidence="3" id="KW-0812">Transmembrane</keyword>
<sequence>MENESVKSEQSGRSRRSRSHNNSGGGGEGNRTVQKMEEDRYEGQEIIEVQILPQDENWGENTTAITGNTSEQSAFLEDGRIALLNFRSPRDITTHMRRQNCNNAQNLVNIID</sequence>
<dbReference type="EnsemblMetazoa" id="GPAI009254-RA">
    <property type="protein sequence ID" value="GPAI009254-PA"/>
    <property type="gene ID" value="GPAI009254"/>
</dbReference>
<evidence type="ECO:0000313" key="8">
    <source>
        <dbReference type="EnsemblMetazoa" id="GPAI009254-PA"/>
    </source>
</evidence>
<protein>
    <submittedName>
        <fullName evidence="8">Uncharacterized protein</fullName>
    </submittedName>
</protein>
<evidence type="ECO:0000256" key="3">
    <source>
        <dbReference type="ARBA" id="ARBA00022692"/>
    </source>
</evidence>
<dbReference type="GO" id="GO:0005886">
    <property type="term" value="C:plasma membrane"/>
    <property type="evidence" value="ECO:0007669"/>
    <property type="project" value="UniProtKB-SubCell"/>
</dbReference>
<dbReference type="Pfam" id="PF06638">
    <property type="entry name" value="Strabismus"/>
    <property type="match status" value="1"/>
</dbReference>
<evidence type="ECO:0000256" key="1">
    <source>
        <dbReference type="ARBA" id="ARBA00004651"/>
    </source>
</evidence>
<comment type="similarity">
    <text evidence="6">Belongs to the Vang family.</text>
</comment>
<dbReference type="Proteomes" id="UP000092445">
    <property type="component" value="Unassembled WGS sequence"/>
</dbReference>
<feature type="compositionally biased region" description="Basic and acidic residues" evidence="7">
    <location>
        <begin position="1"/>
        <end position="12"/>
    </location>
</feature>
<reference evidence="9" key="1">
    <citation type="submission" date="2014-03" db="EMBL/GenBank/DDBJ databases">
        <authorList>
            <person name="Aksoy S."/>
            <person name="Warren W."/>
            <person name="Wilson R.K."/>
        </authorList>
    </citation>
    <scope>NUCLEOTIDE SEQUENCE [LARGE SCALE GENOMIC DNA]</scope>
    <source>
        <strain evidence="9">IAEA</strain>
    </source>
</reference>